<comment type="similarity">
    <text evidence="2 10">Belongs to the disproportionating enzyme family.</text>
</comment>
<evidence type="ECO:0000256" key="7">
    <source>
        <dbReference type="ARBA" id="ARBA00023277"/>
    </source>
</evidence>
<evidence type="ECO:0000256" key="3">
    <source>
        <dbReference type="ARBA" id="ARBA00012560"/>
    </source>
</evidence>
<dbReference type="EMBL" id="JAANXD010000075">
    <property type="protein sequence ID" value="MBS1258808.1"/>
    <property type="molecule type" value="Genomic_DNA"/>
</dbReference>
<dbReference type="InterPro" id="IPR003385">
    <property type="entry name" value="Glyco_hydro_77"/>
</dbReference>
<dbReference type="GO" id="GO:0004134">
    <property type="term" value="F:4-alpha-glucanotransferase activity"/>
    <property type="evidence" value="ECO:0007669"/>
    <property type="project" value="UniProtKB-EC"/>
</dbReference>
<dbReference type="NCBIfam" id="TIGR00217">
    <property type="entry name" value="malQ"/>
    <property type="match status" value="1"/>
</dbReference>
<evidence type="ECO:0000256" key="10">
    <source>
        <dbReference type="RuleBase" id="RU361207"/>
    </source>
</evidence>
<evidence type="ECO:0000256" key="4">
    <source>
        <dbReference type="ARBA" id="ARBA00020295"/>
    </source>
</evidence>
<dbReference type="AlphaFoldDB" id="A0A942A100"/>
<dbReference type="Pfam" id="PF02446">
    <property type="entry name" value="Glyco_hydro_77"/>
    <property type="match status" value="1"/>
</dbReference>
<evidence type="ECO:0000313" key="11">
    <source>
        <dbReference type="EMBL" id="MBS1258808.1"/>
    </source>
</evidence>
<evidence type="ECO:0000256" key="6">
    <source>
        <dbReference type="ARBA" id="ARBA00022679"/>
    </source>
</evidence>
<dbReference type="PANTHER" id="PTHR32438">
    <property type="entry name" value="4-ALPHA-GLUCANOTRANSFERASE DPE1, CHLOROPLASTIC/AMYLOPLASTIC"/>
    <property type="match status" value="1"/>
</dbReference>
<name>A0A942A100_9BACT</name>
<dbReference type="SUPFAM" id="SSF51445">
    <property type="entry name" value="(Trans)glycosidases"/>
    <property type="match status" value="1"/>
</dbReference>
<sequence>MGKRGSGILLHITSLPSPYGIGDIGTEAYRFVDFLAETNQSFWQILPLNQTCAVYGNSPYSSFSAYAGNTLLISPDLMVENGILFKSDIEVHPAFPKERVDYRAVTKYKEKIFGIAFEKNKDNLAEYHDFNRFCNENLHWLDDYSLFISIKKHFNKVDWGKWTVELRDRREGTIKEWKERLWETILMEKFLQFIFFQQWNSLKNYCDSRNVSIIGDLPIYVNYDSSDVWANPEIFKLNEEKKPAFVAGVPPDYFSSTGQLWGHPVYDWEVLKETKYLWWIRRIEQNLNFFHMFRLDHFRGFVGYWKIQANEKVATNGRWKEAPAKDFFNTLLEHFHHLPIIVEDLGVITPDVRETMDLFGFPGMKVLLFAFGEDLSTNPYAPHNYIKNCVAYTGTHDNNTIKGWFKKETSAEDKKRVFEYIGRKVTEKEIHWELIKLVMSSVANMVIIPMQDILGLGEKARTNLPASTKGNWRWRLVPERLSPSIKKRLSDMTRIYGRG</sequence>
<keyword evidence="5 10" id="KW-0328">Glycosyltransferase</keyword>
<comment type="catalytic activity">
    <reaction evidence="1 10">
        <text>Transfers a segment of a (1-&gt;4)-alpha-D-glucan to a new position in an acceptor, which may be glucose or a (1-&gt;4)-alpha-D-glucan.</text>
        <dbReference type="EC" id="2.4.1.25"/>
    </reaction>
</comment>
<dbReference type="Proteomes" id="UP000722750">
    <property type="component" value="Unassembled WGS sequence"/>
</dbReference>
<dbReference type="PANTHER" id="PTHR32438:SF5">
    <property type="entry name" value="4-ALPHA-GLUCANOTRANSFERASE DPE1, CHLOROPLASTIC_AMYLOPLASTIC"/>
    <property type="match status" value="1"/>
</dbReference>
<gene>
    <name evidence="11" type="ORF">MAG551_01871</name>
</gene>
<keyword evidence="6 10" id="KW-0808">Transferase</keyword>
<evidence type="ECO:0000256" key="9">
    <source>
        <dbReference type="ARBA" id="ARBA00031501"/>
    </source>
</evidence>
<dbReference type="NCBIfam" id="NF011080">
    <property type="entry name" value="PRK14508.1-3"/>
    <property type="match status" value="1"/>
</dbReference>
<comment type="caution">
    <text evidence="11">The sequence shown here is derived from an EMBL/GenBank/DDBJ whole genome shotgun (WGS) entry which is preliminary data.</text>
</comment>
<dbReference type="InterPro" id="IPR017853">
    <property type="entry name" value="GH"/>
</dbReference>
<dbReference type="GO" id="GO:0005975">
    <property type="term" value="P:carbohydrate metabolic process"/>
    <property type="evidence" value="ECO:0007669"/>
    <property type="project" value="InterPro"/>
</dbReference>
<proteinExistence type="inferred from homology"/>
<protein>
    <recommendedName>
        <fullName evidence="4 10">4-alpha-glucanotransferase</fullName>
        <ecNumber evidence="3 10">2.4.1.25</ecNumber>
    </recommendedName>
    <alternativeName>
        <fullName evidence="8 10">Amylomaltase</fullName>
    </alternativeName>
    <alternativeName>
        <fullName evidence="9 10">Disproportionating enzyme</fullName>
    </alternativeName>
</protein>
<evidence type="ECO:0000313" key="12">
    <source>
        <dbReference type="Proteomes" id="UP000722750"/>
    </source>
</evidence>
<reference evidence="11" key="1">
    <citation type="journal article" date="2021" name="ISME J.">
        <title>Fine-scale metabolic discontinuity in a stratified prokaryote microbiome of a Red Sea deep halocline.</title>
        <authorList>
            <person name="Michoud G."/>
            <person name="Ngugi D.K."/>
            <person name="Barozzi A."/>
            <person name="Merlino G."/>
            <person name="Calleja M.L."/>
            <person name="Delgado-Huertas A."/>
            <person name="Moran X.A.G."/>
            <person name="Daffonchio D."/>
        </authorList>
    </citation>
    <scope>NUCLEOTIDE SEQUENCE</scope>
    <source>
        <strain evidence="11">SuakinDeep_MAG55_1</strain>
    </source>
</reference>
<evidence type="ECO:0000256" key="1">
    <source>
        <dbReference type="ARBA" id="ARBA00000439"/>
    </source>
</evidence>
<evidence type="ECO:0000256" key="8">
    <source>
        <dbReference type="ARBA" id="ARBA00031423"/>
    </source>
</evidence>
<evidence type="ECO:0000256" key="5">
    <source>
        <dbReference type="ARBA" id="ARBA00022676"/>
    </source>
</evidence>
<keyword evidence="7 10" id="KW-0119">Carbohydrate metabolism</keyword>
<organism evidence="11 12">
    <name type="scientific">Candidatus Scalindua arabica</name>
    <dbReference type="NCBI Taxonomy" id="1127984"/>
    <lineage>
        <taxon>Bacteria</taxon>
        <taxon>Pseudomonadati</taxon>
        <taxon>Planctomycetota</taxon>
        <taxon>Candidatus Brocadiia</taxon>
        <taxon>Candidatus Brocadiales</taxon>
        <taxon>Candidatus Scalinduaceae</taxon>
        <taxon>Candidatus Scalindua</taxon>
    </lineage>
</organism>
<dbReference type="Gene3D" id="3.20.20.80">
    <property type="entry name" value="Glycosidases"/>
    <property type="match status" value="1"/>
</dbReference>
<evidence type="ECO:0000256" key="2">
    <source>
        <dbReference type="ARBA" id="ARBA00005684"/>
    </source>
</evidence>
<dbReference type="EC" id="2.4.1.25" evidence="3 10"/>
<accession>A0A942A100</accession>